<feature type="region of interest" description="Disordered" evidence="1">
    <location>
        <begin position="1"/>
        <end position="30"/>
    </location>
</feature>
<reference evidence="2" key="1">
    <citation type="submission" date="2020-09" db="EMBL/GenBank/DDBJ databases">
        <title>Comparative genome analyses of four rice-infecting Rhizoctonia solani isolates reveal extensive enrichment of homogalacturonan modification genes.</title>
        <authorList>
            <person name="Lee D.-Y."/>
            <person name="Jeon J."/>
            <person name="Kim K.-T."/>
            <person name="Cheong K."/>
            <person name="Song H."/>
            <person name="Choi G."/>
            <person name="Ko J."/>
            <person name="Opiyo S.O."/>
            <person name="Zuo S."/>
            <person name="Madhav S."/>
            <person name="Lee Y.-H."/>
            <person name="Wang G.-L."/>
        </authorList>
    </citation>
    <scope>NUCLEOTIDE SEQUENCE</scope>
    <source>
        <strain evidence="2">AG1-IA WGL</strain>
    </source>
</reference>
<dbReference type="Proteomes" id="UP000602905">
    <property type="component" value="Unassembled WGS sequence"/>
</dbReference>
<comment type="caution">
    <text evidence="2">The sequence shown here is derived from an EMBL/GenBank/DDBJ whole genome shotgun (WGS) entry which is preliminary data.</text>
</comment>
<proteinExistence type="predicted"/>
<name>A0A8H7LQI6_9AGAM</name>
<gene>
    <name evidence="2" type="ORF">RHS03_06418</name>
</gene>
<organism evidence="2 3">
    <name type="scientific">Rhizoctonia solani</name>
    <dbReference type="NCBI Taxonomy" id="456999"/>
    <lineage>
        <taxon>Eukaryota</taxon>
        <taxon>Fungi</taxon>
        <taxon>Dikarya</taxon>
        <taxon>Basidiomycota</taxon>
        <taxon>Agaricomycotina</taxon>
        <taxon>Agaricomycetes</taxon>
        <taxon>Cantharellales</taxon>
        <taxon>Ceratobasidiaceae</taxon>
        <taxon>Rhizoctonia</taxon>
    </lineage>
</organism>
<feature type="compositionally biased region" description="Basic and acidic residues" evidence="1">
    <location>
        <begin position="76"/>
        <end position="85"/>
    </location>
</feature>
<feature type="non-terminal residue" evidence="2">
    <location>
        <position position="1"/>
    </location>
</feature>
<dbReference type="EMBL" id="JACYCD010000131">
    <property type="protein sequence ID" value="KAF8702143.1"/>
    <property type="molecule type" value="Genomic_DNA"/>
</dbReference>
<accession>A0A8H7LQI6</accession>
<evidence type="ECO:0000256" key="1">
    <source>
        <dbReference type="SAM" id="MobiDB-lite"/>
    </source>
</evidence>
<feature type="region of interest" description="Disordered" evidence="1">
    <location>
        <begin position="73"/>
        <end position="92"/>
    </location>
</feature>
<dbReference type="AlphaFoldDB" id="A0A8H7LQI6"/>
<protein>
    <submittedName>
        <fullName evidence="2">Uncharacterized protein</fullName>
    </submittedName>
</protein>
<evidence type="ECO:0000313" key="2">
    <source>
        <dbReference type="EMBL" id="KAF8702143.1"/>
    </source>
</evidence>
<sequence length="92" mass="9983">MPAPAPATLPSTKSKGPGSIGPPTAGAPSKDLTLHICQRNAIVTKEFSLVNSRLKTAEREIETQQLTIIELQSQDEESKKERKEFALCPGRL</sequence>
<evidence type="ECO:0000313" key="3">
    <source>
        <dbReference type="Proteomes" id="UP000602905"/>
    </source>
</evidence>